<dbReference type="AlphaFoldDB" id="A0A1Z5HV61"/>
<gene>
    <name evidence="1" type="ORF">KKC1_25500</name>
</gene>
<name>A0A1Z5HV61_9FIRM</name>
<dbReference type="EMBL" id="BDGJ01000142">
    <property type="protein sequence ID" value="GAW93416.1"/>
    <property type="molecule type" value="Genomic_DNA"/>
</dbReference>
<evidence type="ECO:0000313" key="2">
    <source>
        <dbReference type="Proteomes" id="UP000197032"/>
    </source>
</evidence>
<sequence>MKVRLLIIIASVLVIFSAAFVSIQELSPVTEIQIITGSSYLESYDSLAKLTDRADAIVIGTFKDVITEGIIDRTNIPYTDFSFKVEKVIKGSIEDNSNIVIHQLAGNINGQVVQDRDDPLFKIGEKALLFLGYGTKYFVLNGAQGRFPIINGKVSSMNYVSPKVQLVGVDLPPTELQVFVKQIQAHLK</sequence>
<proteinExistence type="predicted"/>
<evidence type="ECO:0000313" key="1">
    <source>
        <dbReference type="EMBL" id="GAW93416.1"/>
    </source>
</evidence>
<reference evidence="2" key="1">
    <citation type="journal article" date="2017" name="Appl. Environ. Microbiol.">
        <title>Genomic Analysis of Calderihabitans maritimus KKC1, a Thermophilic, Hydrogenogenic, Carboxydotrophic Bacterium Isolated from Marine Sediment.</title>
        <authorList>
            <person name="Omae K."/>
            <person name="Yoneda Y."/>
            <person name="Fukuyama Y."/>
            <person name="Yoshida T."/>
            <person name="Sako Y."/>
        </authorList>
    </citation>
    <scope>NUCLEOTIDE SEQUENCE [LARGE SCALE GENOMIC DNA]</scope>
    <source>
        <strain evidence="2">KKC1</strain>
    </source>
</reference>
<dbReference type="OrthoDB" id="2068048at2"/>
<accession>A0A1Z5HV61</accession>
<dbReference type="RefSeq" id="WP_088554562.1">
    <property type="nucleotide sequence ID" value="NZ_BDGJ01000142.1"/>
</dbReference>
<keyword evidence="2" id="KW-1185">Reference proteome</keyword>
<comment type="caution">
    <text evidence="1">The sequence shown here is derived from an EMBL/GenBank/DDBJ whole genome shotgun (WGS) entry which is preliminary data.</text>
</comment>
<dbReference type="Proteomes" id="UP000197032">
    <property type="component" value="Unassembled WGS sequence"/>
</dbReference>
<organism evidence="1 2">
    <name type="scientific">Calderihabitans maritimus</name>
    <dbReference type="NCBI Taxonomy" id="1246530"/>
    <lineage>
        <taxon>Bacteria</taxon>
        <taxon>Bacillati</taxon>
        <taxon>Bacillota</taxon>
        <taxon>Clostridia</taxon>
        <taxon>Neomoorellales</taxon>
        <taxon>Calderihabitantaceae</taxon>
        <taxon>Calderihabitans</taxon>
    </lineage>
</organism>
<protein>
    <submittedName>
        <fullName evidence="1">Uncharacterized protein</fullName>
    </submittedName>
</protein>